<dbReference type="AlphaFoldDB" id="A0A6A6TBG1"/>
<evidence type="ECO:0000259" key="1">
    <source>
        <dbReference type="Pfam" id="PF12937"/>
    </source>
</evidence>
<evidence type="ECO:0000313" key="3">
    <source>
        <dbReference type="Proteomes" id="UP000799324"/>
    </source>
</evidence>
<dbReference type="Pfam" id="PF12937">
    <property type="entry name" value="F-box-like"/>
    <property type="match status" value="1"/>
</dbReference>
<dbReference type="InterPro" id="IPR036047">
    <property type="entry name" value="F-box-like_dom_sf"/>
</dbReference>
<organism evidence="2 3">
    <name type="scientific">Lophiostoma macrostomum CBS 122681</name>
    <dbReference type="NCBI Taxonomy" id="1314788"/>
    <lineage>
        <taxon>Eukaryota</taxon>
        <taxon>Fungi</taxon>
        <taxon>Dikarya</taxon>
        <taxon>Ascomycota</taxon>
        <taxon>Pezizomycotina</taxon>
        <taxon>Dothideomycetes</taxon>
        <taxon>Pleosporomycetidae</taxon>
        <taxon>Pleosporales</taxon>
        <taxon>Lophiostomataceae</taxon>
        <taxon>Lophiostoma</taxon>
    </lineage>
</organism>
<name>A0A6A6TBG1_9PLEO</name>
<evidence type="ECO:0000313" key="2">
    <source>
        <dbReference type="EMBL" id="KAF2656637.1"/>
    </source>
</evidence>
<dbReference type="CDD" id="cd09917">
    <property type="entry name" value="F-box_SF"/>
    <property type="match status" value="1"/>
</dbReference>
<accession>A0A6A6TBG1</accession>
<reference evidence="2" key="1">
    <citation type="journal article" date="2020" name="Stud. Mycol.">
        <title>101 Dothideomycetes genomes: a test case for predicting lifestyles and emergence of pathogens.</title>
        <authorList>
            <person name="Haridas S."/>
            <person name="Albert R."/>
            <person name="Binder M."/>
            <person name="Bloem J."/>
            <person name="Labutti K."/>
            <person name="Salamov A."/>
            <person name="Andreopoulos B."/>
            <person name="Baker S."/>
            <person name="Barry K."/>
            <person name="Bills G."/>
            <person name="Bluhm B."/>
            <person name="Cannon C."/>
            <person name="Castanera R."/>
            <person name="Culley D."/>
            <person name="Daum C."/>
            <person name="Ezra D."/>
            <person name="Gonzalez J."/>
            <person name="Henrissat B."/>
            <person name="Kuo A."/>
            <person name="Liang C."/>
            <person name="Lipzen A."/>
            <person name="Lutzoni F."/>
            <person name="Magnuson J."/>
            <person name="Mondo S."/>
            <person name="Nolan M."/>
            <person name="Ohm R."/>
            <person name="Pangilinan J."/>
            <person name="Park H.-J."/>
            <person name="Ramirez L."/>
            <person name="Alfaro M."/>
            <person name="Sun H."/>
            <person name="Tritt A."/>
            <person name="Yoshinaga Y."/>
            <person name="Zwiers L.-H."/>
            <person name="Turgeon B."/>
            <person name="Goodwin S."/>
            <person name="Spatafora J."/>
            <person name="Crous P."/>
            <person name="Grigoriev I."/>
        </authorList>
    </citation>
    <scope>NUCLEOTIDE SEQUENCE</scope>
    <source>
        <strain evidence="2">CBS 122681</strain>
    </source>
</reference>
<dbReference type="InterPro" id="IPR001810">
    <property type="entry name" value="F-box_dom"/>
</dbReference>
<dbReference type="Gene3D" id="1.20.1280.50">
    <property type="match status" value="1"/>
</dbReference>
<dbReference type="EMBL" id="MU004334">
    <property type="protein sequence ID" value="KAF2656637.1"/>
    <property type="molecule type" value="Genomic_DNA"/>
</dbReference>
<feature type="domain" description="F-box" evidence="1">
    <location>
        <begin position="4"/>
        <end position="43"/>
    </location>
</feature>
<gene>
    <name evidence="2" type="ORF">K491DRAFT_677929</name>
</gene>
<dbReference type="SUPFAM" id="SSF81383">
    <property type="entry name" value="F-box domain"/>
    <property type="match status" value="1"/>
</dbReference>
<dbReference type="Proteomes" id="UP000799324">
    <property type="component" value="Unassembled WGS sequence"/>
</dbReference>
<sequence length="241" mass="27037">MATINHLPPELLAIIFDLCNLSFFDLVRLRSVSRYWMGAIESDPGLRKKTFSMESGDPEGAVNNTPQGFLCVYNANNRANIPRVTLLYNSYHHCTTMPVNPKFPSVPDPPATVTFHPVLADLNQHLSLTNHHFIINIRVPRITGLPNQKSGNISARDDLLNKLGNRPSLDRWNNMFASCPPIRSMVVRIGVVQGISHPLLRLVSDDNLKWMKEELTDSSGIKLGHVIGIIQDSLEWMHSLV</sequence>
<keyword evidence="3" id="KW-1185">Reference proteome</keyword>
<proteinExistence type="predicted"/>
<protein>
    <recommendedName>
        <fullName evidence="1">F-box domain-containing protein</fullName>
    </recommendedName>
</protein>